<dbReference type="Gene3D" id="3.30.70.1060">
    <property type="entry name" value="Dimeric alpha+beta barrel"/>
    <property type="match status" value="1"/>
</dbReference>
<name>A0A0K6GWL6_9GAMM</name>
<protein>
    <submittedName>
        <fullName evidence="3">Uncharacterized conserved protein YciI, contains a putative active-site phosphohistidine</fullName>
    </submittedName>
</protein>
<dbReference type="OrthoDB" id="9797014at2"/>
<dbReference type="PANTHER" id="PTHR33606">
    <property type="entry name" value="PROTEIN YCII"/>
    <property type="match status" value="1"/>
</dbReference>
<evidence type="ECO:0000313" key="4">
    <source>
        <dbReference type="Proteomes" id="UP000182598"/>
    </source>
</evidence>
<organism evidence="3 4">
    <name type="scientific">Pseudidiomarina woesei</name>
    <dbReference type="NCBI Taxonomy" id="1381080"/>
    <lineage>
        <taxon>Bacteria</taxon>
        <taxon>Pseudomonadati</taxon>
        <taxon>Pseudomonadota</taxon>
        <taxon>Gammaproteobacteria</taxon>
        <taxon>Alteromonadales</taxon>
        <taxon>Idiomarinaceae</taxon>
        <taxon>Pseudidiomarina</taxon>
    </lineage>
</organism>
<dbReference type="SUPFAM" id="SSF54909">
    <property type="entry name" value="Dimeric alpha+beta barrel"/>
    <property type="match status" value="1"/>
</dbReference>
<dbReference type="Proteomes" id="UP000182598">
    <property type="component" value="Unassembled WGS sequence"/>
</dbReference>
<proteinExistence type="inferred from homology"/>
<reference evidence="4" key="1">
    <citation type="submission" date="2015-08" db="EMBL/GenBank/DDBJ databases">
        <authorList>
            <person name="Varghese N."/>
        </authorList>
    </citation>
    <scope>NUCLEOTIDE SEQUENCE [LARGE SCALE GENOMIC DNA]</scope>
    <source>
        <strain evidence="4">DSM 27808</strain>
    </source>
</reference>
<dbReference type="InterPro" id="IPR005545">
    <property type="entry name" value="YCII"/>
</dbReference>
<dbReference type="Pfam" id="PF03795">
    <property type="entry name" value="YCII"/>
    <property type="match status" value="1"/>
</dbReference>
<dbReference type="InterPro" id="IPR011008">
    <property type="entry name" value="Dimeric_a/b-barrel"/>
</dbReference>
<comment type="similarity">
    <text evidence="1">Belongs to the YciI family.</text>
</comment>
<dbReference type="PANTHER" id="PTHR33606:SF3">
    <property type="entry name" value="PROTEIN YCII"/>
    <property type="match status" value="1"/>
</dbReference>
<dbReference type="NCBIfam" id="NF008473">
    <property type="entry name" value="PRK11370.1"/>
    <property type="match status" value="1"/>
</dbReference>
<dbReference type="InterPro" id="IPR051807">
    <property type="entry name" value="Sec-metab_biosynth-assoc"/>
</dbReference>
<dbReference type="AlphaFoldDB" id="A0A0K6GWL6"/>
<sequence>MWFVIWAEDAPNSLAARRATRPAHLDRLKALQTEGRLLVAGPCPAIAATDPGDAGFTGSMVVAEFDTLADAQAWANADPYLAAGVYQKVTVKPYLKVLP</sequence>
<evidence type="ECO:0000259" key="2">
    <source>
        <dbReference type="Pfam" id="PF03795"/>
    </source>
</evidence>
<evidence type="ECO:0000313" key="3">
    <source>
        <dbReference type="EMBL" id="CUA83101.1"/>
    </source>
</evidence>
<accession>A0A0K6GWL6</accession>
<keyword evidence="4" id="KW-1185">Reference proteome</keyword>
<feature type="domain" description="YCII-related" evidence="2">
    <location>
        <begin position="1"/>
        <end position="93"/>
    </location>
</feature>
<evidence type="ECO:0000256" key="1">
    <source>
        <dbReference type="ARBA" id="ARBA00007689"/>
    </source>
</evidence>
<dbReference type="EMBL" id="CYHB01000001">
    <property type="protein sequence ID" value="CUA83101.1"/>
    <property type="molecule type" value="Genomic_DNA"/>
</dbReference>
<gene>
    <name evidence="3" type="ORF">Ga0061064_0420</name>
</gene>
<dbReference type="RefSeq" id="WP_055438121.1">
    <property type="nucleotide sequence ID" value="NZ_CYHB01000001.1"/>
</dbReference>